<gene>
    <name evidence="3" type="ORF">PARMNEM_LOCUS14463</name>
</gene>
<dbReference type="PANTHER" id="PTHR10773">
    <property type="entry name" value="DNA-DIRECTED RNA POLYMERASES I, II, AND III SUBUNIT RPABC2"/>
    <property type="match status" value="1"/>
</dbReference>
<dbReference type="InterPro" id="IPR057191">
    <property type="entry name" value="DUF7869"/>
</dbReference>
<evidence type="ECO:0000313" key="3">
    <source>
        <dbReference type="EMBL" id="CAK1594897.1"/>
    </source>
</evidence>
<dbReference type="PANTHER" id="PTHR10773:SF19">
    <property type="match status" value="1"/>
</dbReference>
<sequence>MNRFLNSGGEMPEEKRGGDRKREKYEAKRLSVEWFIECFQGQESHYCRSKSINRIYLASGLTIRKMWRMYNTARDEDLRVKQSFFRHVFNTKYSIGFGNPRTDVCSTCIELLERIKTEKDASKKNVLMVEKTIHRLKYKAFYAILQEENEILQTITFDCQKNQPMPKVPDQSAYYSRQINFYHFAILVGNSKAKLDKSNIHSYYWDETSHCKGSNEIISAVYDFLKNFEFGDKIKILRIVSDGCAGQNKNTGMIAMLGKWLYTEAPTNIKEIELIFPVVGHSFIPPDRLFAKIEKILKTKEVITSPSEYAAVLEQNGMCKDLASIPVFDWKKSYESIIKPTTSWHFQFMKTKRFFITRTKTENILVQGEETYRNEIREKKTITKKNKKITMISPQVIQPNRVYIKQAKIQDVDRLLKKRLEMGGEIWKN</sequence>
<feature type="compositionally biased region" description="Basic and acidic residues" evidence="1">
    <location>
        <begin position="12"/>
        <end position="22"/>
    </location>
</feature>
<feature type="region of interest" description="Disordered" evidence="1">
    <location>
        <begin position="1"/>
        <end position="22"/>
    </location>
</feature>
<evidence type="ECO:0000313" key="4">
    <source>
        <dbReference type="Proteomes" id="UP001314205"/>
    </source>
</evidence>
<evidence type="ECO:0000259" key="2">
    <source>
        <dbReference type="Pfam" id="PF25273"/>
    </source>
</evidence>
<protein>
    <recommendedName>
        <fullName evidence="2">DUF7869 domain-containing protein</fullName>
    </recommendedName>
</protein>
<feature type="domain" description="DUF7869" evidence="2">
    <location>
        <begin position="201"/>
        <end position="357"/>
    </location>
</feature>
<name>A0AAV1LKT0_9NEOP</name>
<accession>A0AAV1LKT0</accession>
<keyword evidence="4" id="KW-1185">Reference proteome</keyword>
<dbReference type="EMBL" id="CAVLGL010000091">
    <property type="protein sequence ID" value="CAK1594897.1"/>
    <property type="molecule type" value="Genomic_DNA"/>
</dbReference>
<reference evidence="3 4" key="1">
    <citation type="submission" date="2023-11" db="EMBL/GenBank/DDBJ databases">
        <authorList>
            <person name="Hedman E."/>
            <person name="Englund M."/>
            <person name="Stromberg M."/>
            <person name="Nyberg Akerstrom W."/>
            <person name="Nylinder S."/>
            <person name="Jareborg N."/>
            <person name="Kallberg Y."/>
            <person name="Kronander E."/>
        </authorList>
    </citation>
    <scope>NUCLEOTIDE SEQUENCE [LARGE SCALE GENOMIC DNA]</scope>
</reference>
<organism evidence="3 4">
    <name type="scientific">Parnassius mnemosyne</name>
    <name type="common">clouded apollo</name>
    <dbReference type="NCBI Taxonomy" id="213953"/>
    <lineage>
        <taxon>Eukaryota</taxon>
        <taxon>Metazoa</taxon>
        <taxon>Ecdysozoa</taxon>
        <taxon>Arthropoda</taxon>
        <taxon>Hexapoda</taxon>
        <taxon>Insecta</taxon>
        <taxon>Pterygota</taxon>
        <taxon>Neoptera</taxon>
        <taxon>Endopterygota</taxon>
        <taxon>Lepidoptera</taxon>
        <taxon>Glossata</taxon>
        <taxon>Ditrysia</taxon>
        <taxon>Papilionoidea</taxon>
        <taxon>Papilionidae</taxon>
        <taxon>Parnassiinae</taxon>
        <taxon>Parnassini</taxon>
        <taxon>Parnassius</taxon>
        <taxon>Driopa</taxon>
    </lineage>
</organism>
<dbReference type="AlphaFoldDB" id="A0AAV1LKT0"/>
<dbReference type="Pfam" id="PF25273">
    <property type="entry name" value="DUF7869"/>
    <property type="match status" value="1"/>
</dbReference>
<dbReference type="Proteomes" id="UP001314205">
    <property type="component" value="Unassembled WGS sequence"/>
</dbReference>
<evidence type="ECO:0000256" key="1">
    <source>
        <dbReference type="SAM" id="MobiDB-lite"/>
    </source>
</evidence>
<comment type="caution">
    <text evidence="3">The sequence shown here is derived from an EMBL/GenBank/DDBJ whole genome shotgun (WGS) entry which is preliminary data.</text>
</comment>
<proteinExistence type="predicted"/>